<evidence type="ECO:0000313" key="2">
    <source>
        <dbReference type="EMBL" id="KAK8773715.1"/>
    </source>
</evidence>
<evidence type="ECO:0000313" key="3">
    <source>
        <dbReference type="Proteomes" id="UP001321473"/>
    </source>
</evidence>
<accession>A0AAQ4EFX7</accession>
<feature type="chain" id="PRO_5042993590" description="Secreted protein" evidence="1">
    <location>
        <begin position="23"/>
        <end position="197"/>
    </location>
</feature>
<protein>
    <recommendedName>
        <fullName evidence="4">Secreted protein</fullName>
    </recommendedName>
</protein>
<gene>
    <name evidence="2" type="ORF">V5799_011751</name>
</gene>
<comment type="caution">
    <text evidence="2">The sequence shown here is derived from an EMBL/GenBank/DDBJ whole genome shotgun (WGS) entry which is preliminary data.</text>
</comment>
<keyword evidence="3" id="KW-1185">Reference proteome</keyword>
<reference evidence="2 3" key="1">
    <citation type="journal article" date="2023" name="Arcadia Sci">
        <title>De novo assembly of a long-read Amblyomma americanum tick genome.</title>
        <authorList>
            <person name="Chou S."/>
            <person name="Poskanzer K.E."/>
            <person name="Rollins M."/>
            <person name="Thuy-Boun P.S."/>
        </authorList>
    </citation>
    <scope>NUCLEOTIDE SEQUENCE [LARGE SCALE GENOMIC DNA]</scope>
    <source>
        <strain evidence="2">F_SG_1</strain>
        <tissue evidence="2">Salivary glands</tissue>
    </source>
</reference>
<feature type="signal peptide" evidence="1">
    <location>
        <begin position="1"/>
        <end position="22"/>
    </location>
</feature>
<organism evidence="2 3">
    <name type="scientific">Amblyomma americanum</name>
    <name type="common">Lone star tick</name>
    <dbReference type="NCBI Taxonomy" id="6943"/>
    <lineage>
        <taxon>Eukaryota</taxon>
        <taxon>Metazoa</taxon>
        <taxon>Ecdysozoa</taxon>
        <taxon>Arthropoda</taxon>
        <taxon>Chelicerata</taxon>
        <taxon>Arachnida</taxon>
        <taxon>Acari</taxon>
        <taxon>Parasitiformes</taxon>
        <taxon>Ixodida</taxon>
        <taxon>Ixodoidea</taxon>
        <taxon>Ixodidae</taxon>
        <taxon>Amblyomminae</taxon>
        <taxon>Amblyomma</taxon>
    </lineage>
</organism>
<name>A0AAQ4EFX7_AMBAM</name>
<dbReference type="AlphaFoldDB" id="A0AAQ4EFX7"/>
<proteinExistence type="predicted"/>
<sequence length="197" mass="22118">MAGIYAHFLLGVVVLNIAVAEGCWKASQGSDADYKEGIMREILDSLFAPKVPFLTDHYFAVRNPFNESDTLFRFNLSDGRLFLRGTLPHREDTSVCQFTRSPRPGGFCLLPVAGSFAIYNCTLSYGRDVLDQFKIKVGMEEYGPEFRNPAYVSMHFTFTNFSALVHIPVSFELPYCIVEVEMHAELMGSYGNISVQS</sequence>
<keyword evidence="1" id="KW-0732">Signal</keyword>
<evidence type="ECO:0008006" key="4">
    <source>
        <dbReference type="Google" id="ProtNLM"/>
    </source>
</evidence>
<dbReference type="Proteomes" id="UP001321473">
    <property type="component" value="Unassembled WGS sequence"/>
</dbReference>
<evidence type="ECO:0000256" key="1">
    <source>
        <dbReference type="SAM" id="SignalP"/>
    </source>
</evidence>
<dbReference type="EMBL" id="JARKHS020016405">
    <property type="protein sequence ID" value="KAK8773715.1"/>
    <property type="molecule type" value="Genomic_DNA"/>
</dbReference>